<proteinExistence type="predicted"/>
<reference evidence="2" key="1">
    <citation type="journal article" date="2015" name="Nature">
        <title>Complex archaea that bridge the gap between prokaryotes and eukaryotes.</title>
        <authorList>
            <person name="Spang A."/>
            <person name="Saw J.H."/>
            <person name="Jorgensen S.L."/>
            <person name="Zaremba-Niedzwiedzka K."/>
            <person name="Martijn J."/>
            <person name="Lind A.E."/>
            <person name="van Eijk R."/>
            <person name="Schleper C."/>
            <person name="Guy L."/>
            <person name="Ettema T.J."/>
        </authorList>
    </citation>
    <scope>NUCLEOTIDE SEQUENCE</scope>
</reference>
<comment type="caution">
    <text evidence="2">The sequence shown here is derived from an EMBL/GenBank/DDBJ whole genome shotgun (WGS) entry which is preliminary data.</text>
</comment>
<evidence type="ECO:0000256" key="1">
    <source>
        <dbReference type="SAM" id="Phobius"/>
    </source>
</evidence>
<feature type="transmembrane region" description="Helical" evidence="1">
    <location>
        <begin position="166"/>
        <end position="186"/>
    </location>
</feature>
<gene>
    <name evidence="2" type="ORF">LCGC14_1028920</name>
</gene>
<keyword evidence="1" id="KW-1133">Transmembrane helix</keyword>
<evidence type="ECO:0000313" key="2">
    <source>
        <dbReference type="EMBL" id="KKN11188.1"/>
    </source>
</evidence>
<protein>
    <submittedName>
        <fullName evidence="2">Uncharacterized protein</fullName>
    </submittedName>
</protein>
<keyword evidence="1" id="KW-0812">Transmembrane</keyword>
<dbReference type="EMBL" id="LAZR01004162">
    <property type="protein sequence ID" value="KKN11188.1"/>
    <property type="molecule type" value="Genomic_DNA"/>
</dbReference>
<accession>A0A0F9R105</accession>
<feature type="transmembrane region" description="Helical" evidence="1">
    <location>
        <begin position="109"/>
        <end position="128"/>
    </location>
</feature>
<sequence length="192" mass="21625">MKKLILIILVILIIPIVIAIDNCKGTMFQQDIPCLLLLPVNQSVNPCNTLTTEVYNNGSTLLYTQTMAIYSPFKCNNTFNQTTFGTYTFQYGTGDTGSIVVEEDRFQQYYLYIAAFIVLLTLVGLGFWKHEGIFIMIAGILAMIIAINIFVNGFPNLTNEFLRNGMTLIVWGIGAYLIMLPGMEFFENWGND</sequence>
<name>A0A0F9R105_9ZZZZ</name>
<dbReference type="AlphaFoldDB" id="A0A0F9R105"/>
<feature type="transmembrane region" description="Helical" evidence="1">
    <location>
        <begin position="133"/>
        <end position="154"/>
    </location>
</feature>
<organism evidence="2">
    <name type="scientific">marine sediment metagenome</name>
    <dbReference type="NCBI Taxonomy" id="412755"/>
    <lineage>
        <taxon>unclassified sequences</taxon>
        <taxon>metagenomes</taxon>
        <taxon>ecological metagenomes</taxon>
    </lineage>
</organism>
<keyword evidence="1" id="KW-0472">Membrane</keyword>